<comment type="function">
    <text evidence="3">Nucleoside triphosphate pyrophosphatase. May have a dual role in cell division arrest and in preventing the incorporation of modified nucleotides into cellular nucleic acids.</text>
</comment>
<dbReference type="PANTHER" id="PTHR43213:SF5">
    <property type="entry name" value="BIFUNCTIONAL DTTP_UTP PYROPHOSPHATASE_METHYLTRANSFERASE PROTEIN-RELATED"/>
    <property type="match status" value="1"/>
</dbReference>
<dbReference type="NCBIfam" id="TIGR00172">
    <property type="entry name" value="maf"/>
    <property type="match status" value="1"/>
</dbReference>
<dbReference type="SUPFAM" id="SSF52972">
    <property type="entry name" value="ITPase-like"/>
    <property type="match status" value="1"/>
</dbReference>
<evidence type="ECO:0000256" key="3">
    <source>
        <dbReference type="HAMAP-Rule" id="MF_00528"/>
    </source>
</evidence>
<dbReference type="GO" id="GO:0005737">
    <property type="term" value="C:cytoplasm"/>
    <property type="evidence" value="ECO:0007669"/>
    <property type="project" value="UniProtKB-SubCell"/>
</dbReference>
<reference evidence="4 5" key="1">
    <citation type="journal article" date="2014" name="Int. J. Syst. Evol. Microbiol.">
        <title>Nocardioides zeae sp. nov., isolated from the stem of Zea mays.</title>
        <authorList>
            <person name="Glaeser S.P."/>
            <person name="McInroy J.A."/>
            <person name="Busse H.J."/>
            <person name="Kampfer P."/>
        </authorList>
    </citation>
    <scope>NUCLEOTIDE SEQUENCE [LARGE SCALE GENOMIC DNA]</scope>
    <source>
        <strain evidence="4 5">JCM 30728</strain>
    </source>
</reference>
<gene>
    <name evidence="4" type="ORF">G3T38_14150</name>
</gene>
<organism evidence="4 5">
    <name type="scientific">Nocardioides zeae</name>
    <dbReference type="NCBI Taxonomy" id="1457234"/>
    <lineage>
        <taxon>Bacteria</taxon>
        <taxon>Bacillati</taxon>
        <taxon>Actinomycetota</taxon>
        <taxon>Actinomycetes</taxon>
        <taxon>Propionibacteriales</taxon>
        <taxon>Nocardioidaceae</taxon>
        <taxon>Nocardioides</taxon>
    </lineage>
</organism>
<dbReference type="Gene3D" id="3.90.950.10">
    <property type="match status" value="1"/>
</dbReference>
<comment type="caution">
    <text evidence="3">Lacks conserved residue(s) required for the propagation of feature annotation.</text>
</comment>
<comment type="caution">
    <text evidence="4">The sequence shown here is derived from an EMBL/GenBank/DDBJ whole genome shotgun (WGS) entry which is preliminary data.</text>
</comment>
<comment type="similarity">
    <text evidence="3">Belongs to the Maf family.</text>
</comment>
<comment type="catalytic activity">
    <reaction evidence="3">
        <text>a ribonucleoside 5'-triphosphate + H2O = a ribonucleoside 5'-phosphate + diphosphate + H(+)</text>
        <dbReference type="Rhea" id="RHEA:23996"/>
        <dbReference type="ChEBI" id="CHEBI:15377"/>
        <dbReference type="ChEBI" id="CHEBI:15378"/>
        <dbReference type="ChEBI" id="CHEBI:33019"/>
        <dbReference type="ChEBI" id="CHEBI:58043"/>
        <dbReference type="ChEBI" id="CHEBI:61557"/>
        <dbReference type="EC" id="3.6.1.9"/>
    </reaction>
</comment>
<dbReference type="PIRSF" id="PIRSF006305">
    <property type="entry name" value="Maf"/>
    <property type="match status" value="1"/>
</dbReference>
<protein>
    <recommendedName>
        <fullName evidence="3">Nucleoside triphosphate pyrophosphatase</fullName>
        <ecNumber evidence="3">3.6.1.9</ecNumber>
    </recommendedName>
    <alternativeName>
        <fullName evidence="3">Nucleotide pyrophosphatase</fullName>
        <shortName evidence="3">Nucleotide PPase</shortName>
    </alternativeName>
</protein>
<comment type="cofactor">
    <cofactor evidence="1 3">
        <name>a divalent metal cation</name>
        <dbReference type="ChEBI" id="CHEBI:60240"/>
    </cofactor>
</comment>
<sequence length="218" mass="22572">MANVGGATDIPHIPCHAGAVPTLVLGSASPARLRTLRTAGVEPVVIVSGVDESGLDHLAPTQLAGTLAELKRDAVAVHPDVPAGALVLGCDSVLEIDGVAHGKPRDAEDAVARWARMSGRSGLLHTGHALVDTATGQRRTEVATTVVHFAEVEEAEVRAYVATGEPLHVAGAFTLEGLGAAFVRGVEGDPHNVVGVSVPLLRTALAELGHRWTDLWSR</sequence>
<keyword evidence="3" id="KW-0546">Nucleotide metabolism</keyword>
<dbReference type="HAMAP" id="MF_00528">
    <property type="entry name" value="Maf"/>
    <property type="match status" value="1"/>
</dbReference>
<keyword evidence="2 3" id="KW-0378">Hydrolase</keyword>
<evidence type="ECO:0000256" key="2">
    <source>
        <dbReference type="ARBA" id="ARBA00022801"/>
    </source>
</evidence>
<keyword evidence="5" id="KW-1185">Reference proteome</keyword>
<dbReference type="EMBL" id="JAAGXA010000009">
    <property type="protein sequence ID" value="NEN79422.1"/>
    <property type="molecule type" value="Genomic_DNA"/>
</dbReference>
<dbReference type="PANTHER" id="PTHR43213">
    <property type="entry name" value="BIFUNCTIONAL DTTP/UTP PYROPHOSPHATASE/METHYLTRANSFERASE PROTEIN-RELATED"/>
    <property type="match status" value="1"/>
</dbReference>
<evidence type="ECO:0000313" key="4">
    <source>
        <dbReference type="EMBL" id="NEN79422.1"/>
    </source>
</evidence>
<keyword evidence="3" id="KW-0963">Cytoplasm</keyword>
<comment type="subcellular location">
    <subcellularLocation>
        <location evidence="3">Cytoplasm</location>
    </subcellularLocation>
</comment>
<dbReference type="EC" id="3.6.1.9" evidence="3"/>
<evidence type="ECO:0000313" key="5">
    <source>
        <dbReference type="Proteomes" id="UP000468687"/>
    </source>
</evidence>
<comment type="catalytic activity">
    <reaction evidence="3">
        <text>a 2'-deoxyribonucleoside 5'-triphosphate + H2O = a 2'-deoxyribonucleoside 5'-phosphate + diphosphate + H(+)</text>
        <dbReference type="Rhea" id="RHEA:44644"/>
        <dbReference type="ChEBI" id="CHEBI:15377"/>
        <dbReference type="ChEBI" id="CHEBI:15378"/>
        <dbReference type="ChEBI" id="CHEBI:33019"/>
        <dbReference type="ChEBI" id="CHEBI:61560"/>
        <dbReference type="ChEBI" id="CHEBI:65317"/>
        <dbReference type="EC" id="3.6.1.9"/>
    </reaction>
</comment>
<dbReference type="Pfam" id="PF02545">
    <property type="entry name" value="Maf"/>
    <property type="match status" value="1"/>
</dbReference>
<dbReference type="AlphaFoldDB" id="A0A6P0HL67"/>
<dbReference type="Proteomes" id="UP000468687">
    <property type="component" value="Unassembled WGS sequence"/>
</dbReference>
<evidence type="ECO:0000256" key="1">
    <source>
        <dbReference type="ARBA" id="ARBA00001968"/>
    </source>
</evidence>
<feature type="active site" description="Proton acceptor" evidence="3">
    <location>
        <position position="91"/>
    </location>
</feature>
<accession>A0A6P0HL67</accession>
<dbReference type="GO" id="GO:0009117">
    <property type="term" value="P:nucleotide metabolic process"/>
    <property type="evidence" value="ECO:0007669"/>
    <property type="project" value="UniProtKB-KW"/>
</dbReference>
<dbReference type="GO" id="GO:0047429">
    <property type="term" value="F:nucleoside triphosphate diphosphatase activity"/>
    <property type="evidence" value="ECO:0007669"/>
    <property type="project" value="UniProtKB-EC"/>
</dbReference>
<dbReference type="InterPro" id="IPR003697">
    <property type="entry name" value="Maf-like"/>
</dbReference>
<dbReference type="InterPro" id="IPR029001">
    <property type="entry name" value="ITPase-like_fam"/>
</dbReference>
<name>A0A6P0HL67_9ACTN</name>
<proteinExistence type="inferred from homology"/>
<dbReference type="CDD" id="cd00555">
    <property type="entry name" value="Maf"/>
    <property type="match status" value="1"/>
</dbReference>